<keyword evidence="3 5" id="KW-1133">Transmembrane helix</keyword>
<keyword evidence="10" id="KW-1185">Reference proteome</keyword>
<organism evidence="8 9">
    <name type="scientific">Roseibaca calidilacus</name>
    <dbReference type="NCBI Taxonomy" id="1666912"/>
    <lineage>
        <taxon>Bacteria</taxon>
        <taxon>Pseudomonadati</taxon>
        <taxon>Pseudomonadota</taxon>
        <taxon>Alphaproteobacteria</taxon>
        <taxon>Rhodobacterales</taxon>
        <taxon>Paracoccaceae</taxon>
        <taxon>Roseinatronobacter</taxon>
    </lineage>
</organism>
<evidence type="ECO:0000256" key="5">
    <source>
        <dbReference type="SAM" id="Phobius"/>
    </source>
</evidence>
<name>A0A0N8K7J4_9RHOB</name>
<feature type="transmembrane region" description="Helical" evidence="5">
    <location>
        <begin position="16"/>
        <end position="35"/>
    </location>
</feature>
<comment type="caution">
    <text evidence="8">The sequence shown here is derived from an EMBL/GenBank/DDBJ whole genome shotgun (WGS) entry which is preliminary data.</text>
</comment>
<comment type="subcellular location">
    <subcellularLocation>
        <location evidence="1">Membrane</location>
        <topology evidence="1">Multi-pass membrane protein</topology>
    </subcellularLocation>
</comment>
<feature type="domain" description="Peptidase S54 rhomboid" evidence="6">
    <location>
        <begin position="75"/>
        <end position="203"/>
    </location>
</feature>
<feature type="transmembrane region" description="Helical" evidence="5">
    <location>
        <begin position="80"/>
        <end position="104"/>
    </location>
</feature>
<dbReference type="STRING" id="1666912.Ga0058931_2303"/>
<dbReference type="InterPro" id="IPR022764">
    <property type="entry name" value="Peptidase_S54_rhomboid_dom"/>
</dbReference>
<dbReference type="Pfam" id="PF01694">
    <property type="entry name" value="Rhomboid"/>
    <property type="match status" value="1"/>
</dbReference>
<evidence type="ECO:0000313" key="8">
    <source>
        <dbReference type="EMBL" id="KPP91905.1"/>
    </source>
</evidence>
<feature type="transmembrane region" description="Helical" evidence="5">
    <location>
        <begin position="165"/>
        <end position="182"/>
    </location>
</feature>
<evidence type="ECO:0000313" key="7">
    <source>
        <dbReference type="EMBL" id="CUX82317.1"/>
    </source>
</evidence>
<dbReference type="EMBL" id="LJSG01000013">
    <property type="protein sequence ID" value="KPP91905.1"/>
    <property type="molecule type" value="Genomic_DNA"/>
</dbReference>
<sequence length="216" mass="23042">MHDVPRPAPIVNPLPWAVWLLTFGVAGVELVLWAGAHGLVNWAGSAGWRAQALVAFGISPELQRWMWDSGRYPPEGLWRYLAYGFFHLGPMQAALVMVITAALGKICAERLGSVKVLVLLLVAQAMGGVVFGLVADPGAWLIGGYPMIFALAGAYGMLLRTRPALFMVAVLVAARLALTAMAGGGMDWLADLTALGMGAALARALDGPILERLRRR</sequence>
<keyword evidence="4 5" id="KW-0472">Membrane</keyword>
<dbReference type="RefSeq" id="WP_072246453.1">
    <property type="nucleotide sequence ID" value="NZ_FBYC01000004.1"/>
</dbReference>
<accession>A0A0N8K7J4</accession>
<evidence type="ECO:0000313" key="10">
    <source>
        <dbReference type="Proteomes" id="UP000182045"/>
    </source>
</evidence>
<evidence type="ECO:0000259" key="6">
    <source>
        <dbReference type="Pfam" id="PF01694"/>
    </source>
</evidence>
<evidence type="ECO:0000256" key="1">
    <source>
        <dbReference type="ARBA" id="ARBA00004141"/>
    </source>
</evidence>
<dbReference type="AlphaFoldDB" id="A0A0N8K7J4"/>
<reference evidence="8 9" key="1">
    <citation type="submission" date="2015-09" db="EMBL/GenBank/DDBJ databases">
        <title>Identification and resolution of microdiversity through metagenomic sequencing of parallel consortia.</title>
        <authorList>
            <person name="Nelson W.C."/>
            <person name="Romine M.F."/>
            <person name="Lindemann S.R."/>
        </authorList>
    </citation>
    <scope>NUCLEOTIDE SEQUENCE [LARGE SCALE GENOMIC DNA]</scope>
    <source>
        <strain evidence="8">HL-91</strain>
    </source>
</reference>
<evidence type="ECO:0000313" key="9">
    <source>
        <dbReference type="Proteomes" id="UP000050413"/>
    </source>
</evidence>
<feature type="transmembrane region" description="Helical" evidence="5">
    <location>
        <begin position="140"/>
        <end position="158"/>
    </location>
</feature>
<dbReference type="InterPro" id="IPR035952">
    <property type="entry name" value="Rhomboid-like_sf"/>
</dbReference>
<dbReference type="GO" id="GO:0004252">
    <property type="term" value="F:serine-type endopeptidase activity"/>
    <property type="evidence" value="ECO:0007669"/>
    <property type="project" value="InterPro"/>
</dbReference>
<gene>
    <name evidence="7" type="ORF">Ga0058931_2303</name>
    <name evidence="8" type="ORF">HLUCCA05_01940</name>
</gene>
<dbReference type="Proteomes" id="UP000050413">
    <property type="component" value="Unassembled WGS sequence"/>
</dbReference>
<dbReference type="SUPFAM" id="SSF144091">
    <property type="entry name" value="Rhomboid-like"/>
    <property type="match status" value="1"/>
</dbReference>
<evidence type="ECO:0000256" key="3">
    <source>
        <dbReference type="ARBA" id="ARBA00022989"/>
    </source>
</evidence>
<dbReference type="GO" id="GO:0016020">
    <property type="term" value="C:membrane"/>
    <property type="evidence" value="ECO:0007669"/>
    <property type="project" value="UniProtKB-SubCell"/>
</dbReference>
<dbReference type="EMBL" id="FBYC01000004">
    <property type="protein sequence ID" value="CUX82317.1"/>
    <property type="molecule type" value="Genomic_DNA"/>
</dbReference>
<dbReference type="GO" id="GO:0006508">
    <property type="term" value="P:proteolysis"/>
    <property type="evidence" value="ECO:0007669"/>
    <property type="project" value="UniProtKB-KW"/>
</dbReference>
<evidence type="ECO:0000256" key="4">
    <source>
        <dbReference type="ARBA" id="ARBA00023136"/>
    </source>
</evidence>
<dbReference type="Proteomes" id="UP000182045">
    <property type="component" value="Unassembled WGS sequence"/>
</dbReference>
<keyword evidence="8" id="KW-0378">Hydrolase</keyword>
<protein>
    <submittedName>
        <fullName evidence="8">Rhomboid family protease</fullName>
    </submittedName>
    <submittedName>
        <fullName evidence="7">Rhomboid family protein</fullName>
    </submittedName>
</protein>
<proteinExistence type="predicted"/>
<reference evidence="7 10" key="2">
    <citation type="submission" date="2016-01" db="EMBL/GenBank/DDBJ databases">
        <authorList>
            <person name="Varghese N."/>
        </authorList>
    </citation>
    <scope>NUCLEOTIDE SEQUENCE [LARGE SCALE GENOMIC DNA]</scope>
    <source>
        <strain evidence="7 10">HL-91</strain>
    </source>
</reference>
<keyword evidence="8" id="KW-0645">Protease</keyword>
<dbReference type="Gene3D" id="1.20.1540.10">
    <property type="entry name" value="Rhomboid-like"/>
    <property type="match status" value="1"/>
</dbReference>
<evidence type="ECO:0000256" key="2">
    <source>
        <dbReference type="ARBA" id="ARBA00022692"/>
    </source>
</evidence>
<feature type="transmembrane region" description="Helical" evidence="5">
    <location>
        <begin position="116"/>
        <end position="134"/>
    </location>
</feature>
<keyword evidence="2 5" id="KW-0812">Transmembrane</keyword>